<dbReference type="PROSITE" id="PS51257">
    <property type="entry name" value="PROKAR_LIPOPROTEIN"/>
    <property type="match status" value="1"/>
</dbReference>
<evidence type="ECO:0000313" key="10">
    <source>
        <dbReference type="Proteomes" id="UP000824988"/>
    </source>
</evidence>
<evidence type="ECO:0000256" key="3">
    <source>
        <dbReference type="ARBA" id="ARBA00023136"/>
    </source>
</evidence>
<name>A0A8D4VTP0_9GAMM</name>
<evidence type="ECO:0000256" key="7">
    <source>
        <dbReference type="SAM" id="MobiDB-lite"/>
    </source>
</evidence>
<evidence type="ECO:0000256" key="4">
    <source>
        <dbReference type="ARBA" id="ARBA00023139"/>
    </source>
</evidence>
<keyword evidence="3" id="KW-0472">Membrane</keyword>
<proteinExistence type="predicted"/>
<sequence length="58" mass="5942">MKYSLILALLALLSAGCGQKGPLYLPPPEAAGDSQNGADAEQGNKAAKQQSQSQKGAR</sequence>
<feature type="chain" id="PRO_5034586184" description="Lipoprotein" evidence="8">
    <location>
        <begin position="21"/>
        <end position="58"/>
    </location>
</feature>
<evidence type="ECO:0000256" key="8">
    <source>
        <dbReference type="SAM" id="SignalP"/>
    </source>
</evidence>
<keyword evidence="4" id="KW-0564">Palmitate</keyword>
<comment type="subcellular location">
    <subcellularLocation>
        <location evidence="1">Cell outer membrane</location>
        <topology evidence="1">Lipid-anchor</topology>
    </subcellularLocation>
</comment>
<dbReference type="Proteomes" id="UP000824988">
    <property type="component" value="Chromosome"/>
</dbReference>
<keyword evidence="10" id="KW-1185">Reference proteome</keyword>
<dbReference type="NCBIfam" id="NF047847">
    <property type="entry name" value="SS_mature_LptM"/>
    <property type="match status" value="1"/>
</dbReference>
<feature type="signal peptide" evidence="8">
    <location>
        <begin position="1"/>
        <end position="20"/>
    </location>
</feature>
<feature type="compositionally biased region" description="Low complexity" evidence="7">
    <location>
        <begin position="43"/>
        <end position="58"/>
    </location>
</feature>
<keyword evidence="5" id="KW-0998">Cell outer membrane</keyword>
<dbReference type="InterPro" id="IPR032831">
    <property type="entry name" value="LptM_cons"/>
</dbReference>
<evidence type="ECO:0000313" key="9">
    <source>
        <dbReference type="EMBL" id="BBL72319.1"/>
    </source>
</evidence>
<reference evidence="9" key="1">
    <citation type="submission" date="2019-06" db="EMBL/GenBank/DDBJ databases">
        <title>Complete genome sequence of Methylogaea oryzae strain JCM16910.</title>
        <authorList>
            <person name="Asakawa S."/>
        </authorList>
    </citation>
    <scope>NUCLEOTIDE SEQUENCE</scope>
    <source>
        <strain evidence="9">E10</strain>
    </source>
</reference>
<dbReference type="AlphaFoldDB" id="A0A8D4VTP0"/>
<evidence type="ECO:0000256" key="2">
    <source>
        <dbReference type="ARBA" id="ARBA00022729"/>
    </source>
</evidence>
<evidence type="ECO:0000256" key="5">
    <source>
        <dbReference type="ARBA" id="ARBA00023237"/>
    </source>
</evidence>
<keyword evidence="2 8" id="KW-0732">Signal</keyword>
<protein>
    <recommendedName>
        <fullName evidence="11">Lipoprotein</fullName>
    </recommendedName>
</protein>
<keyword evidence="6" id="KW-0449">Lipoprotein</keyword>
<organism evidence="9 10">
    <name type="scientific">Methylogaea oryzae</name>
    <dbReference type="NCBI Taxonomy" id="1295382"/>
    <lineage>
        <taxon>Bacteria</taxon>
        <taxon>Pseudomonadati</taxon>
        <taxon>Pseudomonadota</taxon>
        <taxon>Gammaproteobacteria</taxon>
        <taxon>Methylococcales</taxon>
        <taxon>Methylococcaceae</taxon>
        <taxon>Methylogaea</taxon>
    </lineage>
</organism>
<dbReference type="EMBL" id="AP019782">
    <property type="protein sequence ID" value="BBL72319.1"/>
    <property type="molecule type" value="Genomic_DNA"/>
</dbReference>
<gene>
    <name evidence="9" type="ORF">MoryE10_29250</name>
</gene>
<feature type="region of interest" description="Disordered" evidence="7">
    <location>
        <begin position="22"/>
        <end position="58"/>
    </location>
</feature>
<dbReference type="KEGG" id="moz:MoryE10_29250"/>
<dbReference type="RefSeq" id="WP_221047486.1">
    <property type="nucleotide sequence ID" value="NZ_AP019782.1"/>
</dbReference>
<evidence type="ECO:0000256" key="1">
    <source>
        <dbReference type="ARBA" id="ARBA00004459"/>
    </source>
</evidence>
<accession>A0A8D4VTP0</accession>
<evidence type="ECO:0000256" key="6">
    <source>
        <dbReference type="ARBA" id="ARBA00023288"/>
    </source>
</evidence>
<evidence type="ECO:0008006" key="11">
    <source>
        <dbReference type="Google" id="ProtNLM"/>
    </source>
</evidence>